<dbReference type="InterPro" id="IPR039565">
    <property type="entry name" value="BamD-like"/>
</dbReference>
<reference evidence="6" key="1">
    <citation type="submission" date="2020-09" db="EMBL/GenBank/DDBJ databases">
        <title>Genome seq and assembly of Limnohabitants sp.</title>
        <authorList>
            <person name="Chhetri G."/>
        </authorList>
    </citation>
    <scope>NUCLEOTIDE SEQUENCE</scope>
    <source>
        <strain evidence="6">JUR4</strain>
    </source>
</reference>
<dbReference type="GO" id="GO:0043093">
    <property type="term" value="P:FtsZ-dependent cytokinesis"/>
    <property type="evidence" value="ECO:0007669"/>
    <property type="project" value="UniProtKB-UniRule"/>
</dbReference>
<dbReference type="EMBL" id="JACYFT010000002">
    <property type="protein sequence ID" value="MBD8051189.1"/>
    <property type="molecule type" value="Genomic_DNA"/>
</dbReference>
<evidence type="ECO:0000313" key="6">
    <source>
        <dbReference type="EMBL" id="MBD8051189.1"/>
    </source>
</evidence>
<evidence type="ECO:0000259" key="5">
    <source>
        <dbReference type="Pfam" id="PF16331"/>
    </source>
</evidence>
<dbReference type="InterPro" id="IPR019734">
    <property type="entry name" value="TPR_rpt"/>
</dbReference>
<keyword evidence="2" id="KW-0132">Cell division</keyword>
<keyword evidence="2" id="KW-0175">Coiled coil</keyword>
<dbReference type="RefSeq" id="WP_191819644.1">
    <property type="nucleotide sequence ID" value="NZ_JACYFT010000002.1"/>
</dbReference>
<dbReference type="GO" id="GO:0070206">
    <property type="term" value="P:protein trimerization"/>
    <property type="evidence" value="ECO:0007669"/>
    <property type="project" value="InterPro"/>
</dbReference>
<dbReference type="HAMAP" id="MF_02066">
    <property type="entry name" value="CpoB"/>
    <property type="match status" value="1"/>
</dbReference>
<evidence type="ECO:0000256" key="2">
    <source>
        <dbReference type="HAMAP-Rule" id="MF_02066"/>
    </source>
</evidence>
<dbReference type="InterPro" id="IPR032519">
    <property type="entry name" value="YbgF_tri"/>
</dbReference>
<protein>
    <recommendedName>
        <fullName evidence="2">Cell division coordinator CpoB</fullName>
    </recommendedName>
</protein>
<evidence type="ECO:0000313" key="7">
    <source>
        <dbReference type="Proteomes" id="UP000647424"/>
    </source>
</evidence>
<sequence length="257" mass="28446" precursor="true">MRGTSLGGLAQRLLTAGLLALSLAGASQAGLLEDDEARRAILDLRQRLEASNNNIKAMGEENAQLRRALLDLQGQIDGLKSDISKGRGQQEQLARDLSDLQQRHKDTQAGLDERLRKFEPVKVTVDGREFAADAAEKRDYEQALEVFRKGDFAAARSVLAAFVQRYGQSGYLPSALFWLGNAEYATKDYKESMTRFRQMLAAAPAHVRAPEAMLAISNVQLELKDSKGARKTLEELIKTYPDSETAQAAKDRLARLR</sequence>
<keyword evidence="2" id="KW-0574">Periplasm</keyword>
<dbReference type="InterPro" id="IPR014162">
    <property type="entry name" value="CpoB_C"/>
</dbReference>
<name>A0A927FGT4_9BURK</name>
<dbReference type="GO" id="GO:0030288">
    <property type="term" value="C:outer membrane-bounded periplasmic space"/>
    <property type="evidence" value="ECO:0007669"/>
    <property type="project" value="UniProtKB-UniRule"/>
</dbReference>
<evidence type="ECO:0000256" key="3">
    <source>
        <dbReference type="PROSITE-ProRule" id="PRU00339"/>
    </source>
</evidence>
<dbReference type="PROSITE" id="PS50005">
    <property type="entry name" value="TPR"/>
    <property type="match status" value="1"/>
</dbReference>
<dbReference type="NCBIfam" id="TIGR02795">
    <property type="entry name" value="tol_pal_ybgF"/>
    <property type="match status" value="1"/>
</dbReference>
<comment type="function">
    <text evidence="2">Mediates coordination of peptidoglycan synthesis and outer membrane constriction during cell division.</text>
</comment>
<accession>A0A927FGT4</accession>
<evidence type="ECO:0000256" key="1">
    <source>
        <dbReference type="ARBA" id="ARBA00022729"/>
    </source>
</evidence>
<keyword evidence="2" id="KW-0131">Cell cycle</keyword>
<dbReference type="Proteomes" id="UP000647424">
    <property type="component" value="Unassembled WGS sequence"/>
</dbReference>
<feature type="repeat" description="TPR" evidence="3">
    <location>
        <begin position="173"/>
        <end position="206"/>
    </location>
</feature>
<dbReference type="Gene3D" id="1.25.40.10">
    <property type="entry name" value="Tetratricopeptide repeat domain"/>
    <property type="match status" value="1"/>
</dbReference>
<gene>
    <name evidence="6" type="primary">ybgF</name>
    <name evidence="2" type="synonym">cpoB</name>
    <name evidence="6" type="ORF">IC609_11575</name>
</gene>
<dbReference type="Pfam" id="PF16331">
    <property type="entry name" value="TolA_bind_tri"/>
    <property type="match status" value="1"/>
</dbReference>
<comment type="similarity">
    <text evidence="2">Belongs to the CpoB family.</text>
</comment>
<feature type="domain" description="Outer membrane lipoprotein BamD-like" evidence="4">
    <location>
        <begin position="135"/>
        <end position="257"/>
    </location>
</feature>
<feature type="domain" description="YbgF trimerisation" evidence="5">
    <location>
        <begin position="61"/>
        <end position="120"/>
    </location>
</feature>
<dbReference type="Pfam" id="PF13525">
    <property type="entry name" value="YfiO"/>
    <property type="match status" value="1"/>
</dbReference>
<keyword evidence="1 2" id="KW-0732">Signal</keyword>
<dbReference type="Gene3D" id="1.20.5.110">
    <property type="match status" value="1"/>
</dbReference>
<organism evidence="6 7">
    <name type="scientific">Limnohabitans radicicola</name>
    <dbReference type="NCBI Taxonomy" id="2771427"/>
    <lineage>
        <taxon>Bacteria</taxon>
        <taxon>Pseudomonadati</taxon>
        <taxon>Pseudomonadota</taxon>
        <taxon>Betaproteobacteria</taxon>
        <taxon>Burkholderiales</taxon>
        <taxon>Comamonadaceae</taxon>
        <taxon>Limnohabitans</taxon>
    </lineage>
</organism>
<keyword evidence="3" id="KW-0802">TPR repeat</keyword>
<feature type="chain" id="PRO_5038188037" description="Cell division coordinator CpoB" evidence="2">
    <location>
        <begin position="30"/>
        <end position="257"/>
    </location>
</feature>
<dbReference type="AlphaFoldDB" id="A0A927FGT4"/>
<keyword evidence="7" id="KW-1185">Reference proteome</keyword>
<feature type="coiled-coil region" evidence="2">
    <location>
        <begin position="34"/>
        <end position="82"/>
    </location>
</feature>
<comment type="caution">
    <text evidence="6">The sequence shown here is derived from an EMBL/GenBank/DDBJ whole genome shotgun (WGS) entry which is preliminary data.</text>
</comment>
<dbReference type="InterPro" id="IPR011990">
    <property type="entry name" value="TPR-like_helical_dom_sf"/>
</dbReference>
<feature type="signal peptide" evidence="2">
    <location>
        <begin position="1"/>
        <end position="29"/>
    </location>
</feature>
<proteinExistence type="inferred from homology"/>
<evidence type="ECO:0000259" key="4">
    <source>
        <dbReference type="Pfam" id="PF13525"/>
    </source>
</evidence>
<comment type="subcellular location">
    <subcellularLocation>
        <location evidence="2">Periplasm</location>
    </subcellularLocation>
</comment>
<dbReference type="InterPro" id="IPR034706">
    <property type="entry name" value="CpoB"/>
</dbReference>
<dbReference type="SUPFAM" id="SSF48452">
    <property type="entry name" value="TPR-like"/>
    <property type="match status" value="1"/>
</dbReference>